<dbReference type="CDD" id="cd00041">
    <property type="entry name" value="CUB"/>
    <property type="match status" value="1"/>
</dbReference>
<dbReference type="EMBL" id="HBEZ01001283">
    <property type="protein sequence ID" value="CAD8623084.1"/>
    <property type="molecule type" value="Transcribed_RNA"/>
</dbReference>
<accession>A0A7S0LUI0</accession>
<proteinExistence type="predicted"/>
<dbReference type="Pfam" id="PF00431">
    <property type="entry name" value="CUB"/>
    <property type="match status" value="1"/>
</dbReference>
<dbReference type="AlphaFoldDB" id="A0A7S0LUI0"/>
<protein>
    <recommendedName>
        <fullName evidence="2">CUB domain-containing protein</fullName>
    </recommendedName>
</protein>
<reference evidence="3" key="1">
    <citation type="submission" date="2021-01" db="EMBL/GenBank/DDBJ databases">
        <authorList>
            <person name="Corre E."/>
            <person name="Pelletier E."/>
            <person name="Niang G."/>
            <person name="Scheremetjew M."/>
            <person name="Finn R."/>
            <person name="Kale V."/>
            <person name="Holt S."/>
            <person name="Cochrane G."/>
            <person name="Meng A."/>
            <person name="Brown T."/>
            <person name="Cohen L."/>
        </authorList>
    </citation>
    <scope>NUCLEOTIDE SEQUENCE</scope>
    <source>
        <strain evidence="3">CCAP979/52</strain>
    </source>
</reference>
<keyword evidence="1" id="KW-1015">Disulfide bond</keyword>
<evidence type="ECO:0000259" key="2">
    <source>
        <dbReference type="Pfam" id="PF00431"/>
    </source>
</evidence>
<evidence type="ECO:0000256" key="1">
    <source>
        <dbReference type="ARBA" id="ARBA00023157"/>
    </source>
</evidence>
<gene>
    <name evidence="3" type="ORF">CCUR1050_LOCUS759</name>
</gene>
<feature type="domain" description="CUB" evidence="2">
    <location>
        <begin position="3"/>
        <end position="82"/>
    </location>
</feature>
<organism evidence="3">
    <name type="scientific">Cryptomonas curvata</name>
    <dbReference type="NCBI Taxonomy" id="233186"/>
    <lineage>
        <taxon>Eukaryota</taxon>
        <taxon>Cryptophyceae</taxon>
        <taxon>Cryptomonadales</taxon>
        <taxon>Cryptomonadaceae</taxon>
        <taxon>Cryptomonas</taxon>
    </lineage>
</organism>
<dbReference type="InterPro" id="IPR035914">
    <property type="entry name" value="Sperma_CUB_dom_sf"/>
</dbReference>
<name>A0A7S0LUI0_9CRYP</name>
<dbReference type="SUPFAM" id="SSF49854">
    <property type="entry name" value="Spermadhesin, CUB domain"/>
    <property type="match status" value="1"/>
</dbReference>
<dbReference type="InterPro" id="IPR000859">
    <property type="entry name" value="CUB_dom"/>
</dbReference>
<dbReference type="Gene3D" id="2.60.120.290">
    <property type="entry name" value="Spermadhesin, CUB domain"/>
    <property type="match status" value="1"/>
</dbReference>
<evidence type="ECO:0000313" key="3">
    <source>
        <dbReference type="EMBL" id="CAD8623084.1"/>
    </source>
</evidence>
<sequence length="542" mass="57405">MSWTIAPQGASSVTLTFTEFSTDFKFDVVTVMACTDQYCTSALQLGNFSGNDVPDSQTSATGVMRILWKTDKMYTSHGWSARWDSKGSSGIRSALLGIPDGRRPMRVVVPRLGPVLVQQSAPVTSAVNTLNFTVGCQNIECAEGTTFIISGFSVASTSTIKTPFLEISGLDKRYFNERAEFDPSAHVGILKLKVAQGQIILAGSSVTFSVQLRNVAASREAITLTITGSGNETLFGLGALSFPKAIMQSPVSSLLGVPLGYRPFQLLKPHITKAIIVQTTPFTGHINTLIVTLSFNIDLMVGSRITISGLSNSGLISAPNFLSLSGGGSRLFGGSGNLEMKAGTLKLSVVDLYRKISANSDVSFRFSLFNNNSEHISTQELSITAAGSDFGYMAMNFDPIAMSSPKGRLFGVRNGFRPFNTVVPGLDVAVLSQSTISMNDDLSMANVITVTVKTNVDCLAGSRMAISGLLDQGPNIPDVLLLNGSAASVFGGSAVLDVVNGVLTFIVAEDEVLAGHSLSVLSFKLMKNLSATQLCSFNLSCG</sequence>